<evidence type="ECO:0000256" key="1">
    <source>
        <dbReference type="SAM" id="Phobius"/>
    </source>
</evidence>
<dbReference type="PANTHER" id="PTHR12203">
    <property type="entry name" value="KDEL LYS-ASP-GLU-LEU CONTAINING - RELATED"/>
    <property type="match status" value="1"/>
</dbReference>
<feature type="transmembrane region" description="Helical" evidence="1">
    <location>
        <begin position="180"/>
        <end position="202"/>
    </location>
</feature>
<reference evidence="3" key="1">
    <citation type="journal article" date="2017" name="Mycologia">
        <title>Fusarium algeriense, sp. nov., a novel toxigenic crown rot pathogen of durum wheat from Algeria is nested in the Fusarium burgessii species complex.</title>
        <authorList>
            <person name="Laraba I."/>
            <person name="Keddad A."/>
            <person name="Boureghda H."/>
            <person name="Abdallah N."/>
            <person name="Vaughan M.M."/>
            <person name="Proctor R.H."/>
            <person name="Busman M."/>
            <person name="O'Donnell K."/>
        </authorList>
    </citation>
    <scope>NUCLEOTIDE SEQUENCE</scope>
    <source>
        <strain evidence="3">NRRL 25174</strain>
    </source>
</reference>
<keyword evidence="1" id="KW-1133">Transmembrane helix</keyword>
<keyword evidence="1" id="KW-0472">Membrane</keyword>
<dbReference type="InterPro" id="IPR006598">
    <property type="entry name" value="CAP10"/>
</dbReference>
<feature type="domain" description="Glycosyl transferase CAP10" evidence="2">
    <location>
        <begin position="463"/>
        <end position="751"/>
    </location>
</feature>
<reference evidence="3" key="2">
    <citation type="submission" date="2020-02" db="EMBL/GenBank/DDBJ databases">
        <title>Identification and distribution of gene clusters putatively required for synthesis of sphingolipid metabolism inhibitors in phylogenetically diverse species of the filamentous fungus Fusarium.</title>
        <authorList>
            <person name="Kim H.-S."/>
            <person name="Busman M."/>
            <person name="Brown D.W."/>
            <person name="Divon H."/>
            <person name="Uhlig S."/>
            <person name="Proctor R.H."/>
        </authorList>
    </citation>
    <scope>NUCLEOTIDE SEQUENCE</scope>
    <source>
        <strain evidence="3">NRRL 25174</strain>
    </source>
</reference>
<feature type="transmembrane region" description="Helical" evidence="1">
    <location>
        <begin position="12"/>
        <end position="30"/>
    </location>
</feature>
<dbReference type="OrthoDB" id="202415at2759"/>
<feature type="transmembrane region" description="Helical" evidence="1">
    <location>
        <begin position="142"/>
        <end position="159"/>
    </location>
</feature>
<proteinExistence type="predicted"/>
<feature type="transmembrane region" description="Helical" evidence="1">
    <location>
        <begin position="77"/>
        <end position="96"/>
    </location>
</feature>
<name>A0A9P5DSY8_9HYPO</name>
<keyword evidence="4" id="KW-1185">Reference proteome</keyword>
<comment type="caution">
    <text evidence="3">The sequence shown here is derived from an EMBL/GenBank/DDBJ whole genome shotgun (WGS) entry which is preliminary data.</text>
</comment>
<dbReference type="InterPro" id="IPR051091">
    <property type="entry name" value="O-Glucosyltr/Glycosyltrsf_90"/>
</dbReference>
<dbReference type="Proteomes" id="UP000730481">
    <property type="component" value="Unassembled WGS sequence"/>
</dbReference>
<gene>
    <name evidence="3" type="ORF">FBEOM_11936</name>
</gene>
<dbReference type="PANTHER" id="PTHR12203:SF61">
    <property type="entry name" value="CAPSULE PROTEIN"/>
    <property type="match status" value="1"/>
</dbReference>
<dbReference type="AlphaFoldDB" id="A0A9P5DSY8"/>
<feature type="transmembrane region" description="Helical" evidence="1">
    <location>
        <begin position="117"/>
        <end position="136"/>
    </location>
</feature>
<evidence type="ECO:0000259" key="2">
    <source>
        <dbReference type="SMART" id="SM00672"/>
    </source>
</evidence>
<dbReference type="EMBL" id="PVQB02000715">
    <property type="protein sequence ID" value="KAF4334240.1"/>
    <property type="molecule type" value="Genomic_DNA"/>
</dbReference>
<sequence length="759" mass="86072">MLISQVYGINTPQASIALALLFTTATSYLFRREDELFSEIVCWACLQFILGAITFMEQAPADLPIRHPTQQAPASPLSLWVVAACLSIVSGCRAEADGFKLLGQRHLGISRLAPLSNNLWLAALISALSTLTLTGWNYSGLVPSGIATGASFIAYLSFLKRAVKRRFLPSLTPFNCHVPFLAPRVAGLLLIGGLTRALIYGFPQTRPLYAFFLGLTKALSWGFASRAAHHTSWNLPTMMATFANTIAIHHAQRSAPMFTPEQPHPVEALFNRAKEEFQDRSSRQSSTFEAASNEYRNRYGIDPPPGFKEWYDAAISNDSPLIDEFDTIYQGLSPFWGLRGSQVRDTMIRTKNLPGSDLWLCTFAGIKSTTQCSHSHRTFDRHISRMFNNILANFTKIPDVMFLVNHIDEPRVLYQPSSKASYDHGWKTSVQDRGRKPIWDLLTENCDSTKKGTHAWDNVNGFGLPFVANTSFAQDLCQHPDYSATHGFMMSPVSFRPIHGLVPVFSTGKVSSMGDILIPSPAYNEEEFLYEESKDVDWERKRNNLYWAGSTTGGFALGTQWQLFHRQRFVELTQNLRKDKGYHYLRVKDGVVQKFKSSFLNGRLFDVAFTRIFQCHRKACRDQDAYFNAKTWVDKDEALKSKLAFDIDGNGISGRYYKLLASNSVPIKQTLLQEWHDDRLIPWLHYIPISQSMDELPELVFYLTSTPSGKEVAKRIAEQGREWYSRAFREVDMGLYVYRLLLEMARLQDPQREALFLSQ</sequence>
<protein>
    <submittedName>
        <fullName evidence="3">Beta-1 2-xylosyltransferase 1</fullName>
    </submittedName>
</protein>
<dbReference type="Pfam" id="PF05686">
    <property type="entry name" value="Glyco_transf_90"/>
    <property type="match status" value="1"/>
</dbReference>
<accession>A0A9P5DSY8</accession>
<dbReference type="SMART" id="SM00672">
    <property type="entry name" value="CAP10"/>
    <property type="match status" value="1"/>
</dbReference>
<organism evidence="3 4">
    <name type="scientific">Fusarium beomiforme</name>
    <dbReference type="NCBI Taxonomy" id="44412"/>
    <lineage>
        <taxon>Eukaryota</taxon>
        <taxon>Fungi</taxon>
        <taxon>Dikarya</taxon>
        <taxon>Ascomycota</taxon>
        <taxon>Pezizomycotina</taxon>
        <taxon>Sordariomycetes</taxon>
        <taxon>Hypocreomycetidae</taxon>
        <taxon>Hypocreales</taxon>
        <taxon>Nectriaceae</taxon>
        <taxon>Fusarium</taxon>
        <taxon>Fusarium burgessii species complex</taxon>
    </lineage>
</organism>
<evidence type="ECO:0000313" key="3">
    <source>
        <dbReference type="EMBL" id="KAF4334240.1"/>
    </source>
</evidence>
<evidence type="ECO:0000313" key="4">
    <source>
        <dbReference type="Proteomes" id="UP000730481"/>
    </source>
</evidence>
<keyword evidence="1" id="KW-0812">Transmembrane</keyword>
<feature type="transmembrane region" description="Helical" evidence="1">
    <location>
        <begin position="37"/>
        <end position="57"/>
    </location>
</feature>